<gene>
    <name evidence="1" type="ORF">EOW66_19125</name>
</gene>
<dbReference type="EMBL" id="SAVA01000018">
    <property type="protein sequence ID" value="RWR47709.1"/>
    <property type="molecule type" value="Genomic_DNA"/>
</dbReference>
<sequence length="155" mass="16814">MEWDGQGESRDLGLSGVLLLVGDFRKAPGSSRRILANVYRFDYVDQNGSILASIEKPPAKASVVSEAEVVGKTQAKILELAHLPPLGSDWPTLRQTLSGNYGFALSYAVAYDDGKVEIRDGKVVREDLDEAKPLHLGFGNDRKPVAGMFAKQSPV</sequence>
<proteinExistence type="predicted"/>
<evidence type="ECO:0000313" key="2">
    <source>
        <dbReference type="Proteomes" id="UP000288071"/>
    </source>
</evidence>
<keyword evidence="2" id="KW-1185">Reference proteome</keyword>
<comment type="caution">
    <text evidence="1">The sequence shown here is derived from an EMBL/GenBank/DDBJ whole genome shotgun (WGS) entry which is preliminary data.</text>
</comment>
<evidence type="ECO:0000313" key="1">
    <source>
        <dbReference type="EMBL" id="RWR47709.1"/>
    </source>
</evidence>
<reference evidence="1 2" key="1">
    <citation type="submission" date="2019-01" db="EMBL/GenBank/DDBJ databases">
        <title>Sinorhodobacter populi sp. nov. isolated from the symptomatic bark tissue of Populus euramericana canker.</title>
        <authorList>
            <person name="Xu G."/>
        </authorList>
    </citation>
    <scope>NUCLEOTIDE SEQUENCE [LARGE SCALE GENOMIC DNA]</scope>
    <source>
        <strain evidence="1 2">CGMCC 1.12963</strain>
    </source>
</reference>
<protein>
    <submittedName>
        <fullName evidence="1">Uncharacterized protein</fullName>
    </submittedName>
</protein>
<dbReference type="Proteomes" id="UP000288071">
    <property type="component" value="Unassembled WGS sequence"/>
</dbReference>
<organism evidence="1 2">
    <name type="scientific">Paenirhodobacter huangdaonensis</name>
    <dbReference type="NCBI Taxonomy" id="2501515"/>
    <lineage>
        <taxon>Bacteria</taxon>
        <taxon>Pseudomonadati</taxon>
        <taxon>Pseudomonadota</taxon>
        <taxon>Alphaproteobacteria</taxon>
        <taxon>Rhodobacterales</taxon>
        <taxon>Rhodobacter group</taxon>
        <taxon>Paenirhodobacter</taxon>
    </lineage>
</organism>
<name>A0A3S3MLN2_9RHOB</name>
<dbReference type="RefSeq" id="WP_380711112.1">
    <property type="nucleotide sequence ID" value="NZ_JBHSOM010000024.1"/>
</dbReference>
<dbReference type="AlphaFoldDB" id="A0A3S3MLN2"/>
<reference evidence="2" key="2">
    <citation type="submission" date="2019-01" db="EMBL/GenBank/DDBJ databases">
        <title>Sinorhodobacter populi sp. nov. isolated from the symptomatic bark tissue of Populus euramericana canker.</title>
        <authorList>
            <person name="Li Y."/>
        </authorList>
    </citation>
    <scope>NUCLEOTIDE SEQUENCE [LARGE SCALE GENOMIC DNA]</scope>
    <source>
        <strain evidence="2">CGMCC 1.12963</strain>
    </source>
</reference>
<accession>A0A3S3MLN2</accession>